<keyword evidence="2" id="KW-1185">Reference proteome</keyword>
<evidence type="ECO:0000313" key="2">
    <source>
        <dbReference type="Proteomes" id="UP000053989"/>
    </source>
</evidence>
<feature type="non-terminal residue" evidence="1">
    <location>
        <position position="1"/>
    </location>
</feature>
<name>A0A0C2YXS6_9AGAM</name>
<accession>A0A0C2YXS6</accession>
<reference evidence="1 2" key="1">
    <citation type="submission" date="2014-04" db="EMBL/GenBank/DDBJ databases">
        <authorList>
            <consortium name="DOE Joint Genome Institute"/>
            <person name="Kuo A."/>
            <person name="Kohler A."/>
            <person name="Nagy L.G."/>
            <person name="Floudas D."/>
            <person name="Copeland A."/>
            <person name="Barry K.W."/>
            <person name="Cichocki N."/>
            <person name="Veneault-Fourrey C."/>
            <person name="LaButti K."/>
            <person name="Lindquist E.A."/>
            <person name="Lipzen A."/>
            <person name="Lundell T."/>
            <person name="Morin E."/>
            <person name="Murat C."/>
            <person name="Sun H."/>
            <person name="Tunlid A."/>
            <person name="Henrissat B."/>
            <person name="Grigoriev I.V."/>
            <person name="Hibbett D.S."/>
            <person name="Martin F."/>
            <person name="Nordberg H.P."/>
            <person name="Cantor M.N."/>
            <person name="Hua S.X."/>
        </authorList>
    </citation>
    <scope>NUCLEOTIDE SEQUENCE [LARGE SCALE GENOMIC DNA]</scope>
    <source>
        <strain evidence="1 2">Foug A</strain>
    </source>
</reference>
<evidence type="ECO:0008006" key="3">
    <source>
        <dbReference type="Google" id="ProtNLM"/>
    </source>
</evidence>
<protein>
    <recommendedName>
        <fullName evidence="3">C2H2-type domain-containing protein</fullName>
    </recommendedName>
</protein>
<gene>
    <name evidence="1" type="ORF">SCLCIDRAFT_79830</name>
</gene>
<dbReference type="OrthoDB" id="2676167at2759"/>
<dbReference type="AlphaFoldDB" id="A0A0C2YXS6"/>
<evidence type="ECO:0000313" key="1">
    <source>
        <dbReference type="EMBL" id="KIM54403.1"/>
    </source>
</evidence>
<feature type="non-terminal residue" evidence="1">
    <location>
        <position position="89"/>
    </location>
</feature>
<reference evidence="2" key="2">
    <citation type="submission" date="2015-01" db="EMBL/GenBank/DDBJ databases">
        <title>Evolutionary Origins and Diversification of the Mycorrhizal Mutualists.</title>
        <authorList>
            <consortium name="DOE Joint Genome Institute"/>
            <consortium name="Mycorrhizal Genomics Consortium"/>
            <person name="Kohler A."/>
            <person name="Kuo A."/>
            <person name="Nagy L.G."/>
            <person name="Floudas D."/>
            <person name="Copeland A."/>
            <person name="Barry K.W."/>
            <person name="Cichocki N."/>
            <person name="Veneault-Fourrey C."/>
            <person name="LaButti K."/>
            <person name="Lindquist E.A."/>
            <person name="Lipzen A."/>
            <person name="Lundell T."/>
            <person name="Morin E."/>
            <person name="Murat C."/>
            <person name="Riley R."/>
            <person name="Ohm R."/>
            <person name="Sun H."/>
            <person name="Tunlid A."/>
            <person name="Henrissat B."/>
            <person name="Grigoriev I.V."/>
            <person name="Hibbett D.S."/>
            <person name="Martin F."/>
        </authorList>
    </citation>
    <scope>NUCLEOTIDE SEQUENCE [LARGE SCALE GENOMIC DNA]</scope>
    <source>
        <strain evidence="2">Foug A</strain>
    </source>
</reference>
<dbReference type="Gene3D" id="3.30.160.60">
    <property type="entry name" value="Classic Zinc Finger"/>
    <property type="match status" value="1"/>
</dbReference>
<dbReference type="Proteomes" id="UP000053989">
    <property type="component" value="Unassembled WGS sequence"/>
</dbReference>
<sequence>CAWGNPSFPCGTFVSGSPKGLRAHLKQAHKFSLSGRETVPCQWNGCNRTMQRENVVRHILSHHMRLKVRCPSCGKDLCRRDVETMHSKK</sequence>
<organism evidence="1 2">
    <name type="scientific">Scleroderma citrinum Foug A</name>
    <dbReference type="NCBI Taxonomy" id="1036808"/>
    <lineage>
        <taxon>Eukaryota</taxon>
        <taxon>Fungi</taxon>
        <taxon>Dikarya</taxon>
        <taxon>Basidiomycota</taxon>
        <taxon>Agaricomycotina</taxon>
        <taxon>Agaricomycetes</taxon>
        <taxon>Agaricomycetidae</taxon>
        <taxon>Boletales</taxon>
        <taxon>Sclerodermatineae</taxon>
        <taxon>Sclerodermataceae</taxon>
        <taxon>Scleroderma</taxon>
    </lineage>
</organism>
<proteinExistence type="predicted"/>
<dbReference type="InParanoid" id="A0A0C2YXS6"/>
<dbReference type="EMBL" id="KN822155">
    <property type="protein sequence ID" value="KIM54403.1"/>
    <property type="molecule type" value="Genomic_DNA"/>
</dbReference>
<dbReference type="HOGENOM" id="CLU_126337_2_1_1"/>